<evidence type="ECO:0000313" key="2">
    <source>
        <dbReference type="Proteomes" id="UP000194137"/>
    </source>
</evidence>
<dbReference type="OrthoDB" id="1494400at2"/>
<sequence length="155" mass="17355">MILPDLLWLCTAAYALHVVEEYQLNWRDWARAVIRLPVQWTDFYIVNVLAILLGIVAANIVRQPALALAYPALMLINATFFHVLPMLLTRGRYSPGVFTAVVLFYPLGIACFHRALSVGLVGWRGVSLAFVIGALLMASPVVLLKLKSKPYFRQT</sequence>
<dbReference type="EMBL" id="CP021112">
    <property type="protein sequence ID" value="ARQ02081.1"/>
    <property type="molecule type" value="Genomic_DNA"/>
</dbReference>
<reference evidence="1 2" key="1">
    <citation type="submission" date="2017-05" db="EMBL/GenBank/DDBJ databases">
        <title>Full genome sequence of Pseudorhodoplanes sinuspersici.</title>
        <authorList>
            <person name="Dastgheib S.M.M."/>
            <person name="Shavandi M."/>
            <person name="Tirandaz H."/>
        </authorList>
    </citation>
    <scope>NUCLEOTIDE SEQUENCE [LARGE SCALE GENOMIC DNA]</scope>
    <source>
        <strain evidence="1 2">RIPI110</strain>
    </source>
</reference>
<keyword evidence="2" id="KW-1185">Reference proteome</keyword>
<evidence type="ECO:0000313" key="1">
    <source>
        <dbReference type="EMBL" id="ARQ02081.1"/>
    </source>
</evidence>
<accession>A0A1W6ZY63</accession>
<dbReference type="InterPro" id="IPR025671">
    <property type="entry name" value="HXXEE"/>
</dbReference>
<dbReference type="AlphaFoldDB" id="A0A1W6ZY63"/>
<gene>
    <name evidence="1" type="ORF">CAK95_25515</name>
</gene>
<dbReference type="KEGG" id="psin:CAK95_25515"/>
<dbReference type="STRING" id="1235591.CAK95_25515"/>
<proteinExistence type="predicted"/>
<dbReference type="Proteomes" id="UP000194137">
    <property type="component" value="Chromosome"/>
</dbReference>
<name>A0A1W6ZY63_9HYPH</name>
<dbReference type="Pfam" id="PF13787">
    <property type="entry name" value="HXXEE"/>
    <property type="match status" value="1"/>
</dbReference>
<dbReference type="RefSeq" id="WP_086090474.1">
    <property type="nucleotide sequence ID" value="NZ_CP021112.1"/>
</dbReference>
<organism evidence="1 2">
    <name type="scientific">Pseudorhodoplanes sinuspersici</name>
    <dbReference type="NCBI Taxonomy" id="1235591"/>
    <lineage>
        <taxon>Bacteria</taxon>
        <taxon>Pseudomonadati</taxon>
        <taxon>Pseudomonadota</taxon>
        <taxon>Alphaproteobacteria</taxon>
        <taxon>Hyphomicrobiales</taxon>
        <taxon>Pseudorhodoplanes</taxon>
    </lineage>
</organism>
<protein>
    <submittedName>
        <fullName evidence="1">HXXEE domain-containing protein</fullName>
    </submittedName>
</protein>